<reference evidence="1" key="1">
    <citation type="submission" date="2014-11" db="EMBL/GenBank/DDBJ databases">
        <authorList>
            <person name="Amaro Gonzalez C."/>
        </authorList>
    </citation>
    <scope>NUCLEOTIDE SEQUENCE</scope>
</reference>
<proteinExistence type="predicted"/>
<accession>A0A0E9UG45</accession>
<dbReference type="EMBL" id="GBXM01043733">
    <property type="protein sequence ID" value="JAH64844.1"/>
    <property type="molecule type" value="Transcribed_RNA"/>
</dbReference>
<evidence type="ECO:0000313" key="1">
    <source>
        <dbReference type="EMBL" id="JAH64844.1"/>
    </source>
</evidence>
<sequence>MYSPHSSRCSSFCF</sequence>
<organism evidence="1">
    <name type="scientific">Anguilla anguilla</name>
    <name type="common">European freshwater eel</name>
    <name type="synonym">Muraena anguilla</name>
    <dbReference type="NCBI Taxonomy" id="7936"/>
    <lineage>
        <taxon>Eukaryota</taxon>
        <taxon>Metazoa</taxon>
        <taxon>Chordata</taxon>
        <taxon>Craniata</taxon>
        <taxon>Vertebrata</taxon>
        <taxon>Euteleostomi</taxon>
        <taxon>Actinopterygii</taxon>
        <taxon>Neopterygii</taxon>
        <taxon>Teleostei</taxon>
        <taxon>Anguilliformes</taxon>
        <taxon>Anguillidae</taxon>
        <taxon>Anguilla</taxon>
    </lineage>
</organism>
<name>A0A0E9UG45_ANGAN</name>
<protein>
    <submittedName>
        <fullName evidence="1">Uncharacterized protein</fullName>
    </submittedName>
</protein>
<reference evidence="1" key="2">
    <citation type="journal article" date="2015" name="Fish Shellfish Immunol.">
        <title>Early steps in the European eel (Anguilla anguilla)-Vibrio vulnificus interaction in the gills: Role of the RtxA13 toxin.</title>
        <authorList>
            <person name="Callol A."/>
            <person name="Pajuelo D."/>
            <person name="Ebbesson L."/>
            <person name="Teles M."/>
            <person name="MacKenzie S."/>
            <person name="Amaro C."/>
        </authorList>
    </citation>
    <scope>NUCLEOTIDE SEQUENCE</scope>
</reference>